<dbReference type="FunFam" id="3.40.605.10:FF:000012">
    <property type="entry name" value="NAD-dependent succinate-semialdehyde dehydrogenase"/>
    <property type="match status" value="1"/>
</dbReference>
<dbReference type="GO" id="GO:0004030">
    <property type="term" value="F:aldehyde dehydrogenase [NAD(P)+] activity"/>
    <property type="evidence" value="ECO:0007669"/>
    <property type="project" value="InterPro"/>
</dbReference>
<dbReference type="FunFam" id="3.40.309.10:FF:000010">
    <property type="entry name" value="Gamma-aminobutyraldehyde dehydrogenase"/>
    <property type="match status" value="1"/>
</dbReference>
<dbReference type="KEGG" id="mut:GVT53_04210"/>
<evidence type="ECO:0000256" key="3">
    <source>
        <dbReference type="ARBA" id="ARBA00023002"/>
    </source>
</evidence>
<dbReference type="InterPro" id="IPR016163">
    <property type="entry name" value="Ald_DH_C"/>
</dbReference>
<keyword evidence="3" id="KW-0560">Oxidoreductase</keyword>
<keyword evidence="2" id="KW-0521">NADP</keyword>
<dbReference type="RefSeq" id="WP_166250412.1">
    <property type="nucleotide sequence ID" value="NZ_CP049616.1"/>
</dbReference>
<proteinExistence type="inferred from homology"/>
<evidence type="ECO:0000256" key="2">
    <source>
        <dbReference type="ARBA" id="ARBA00022857"/>
    </source>
</evidence>
<evidence type="ECO:0000313" key="5">
    <source>
        <dbReference type="EMBL" id="QII47074.1"/>
    </source>
</evidence>
<organism evidence="5 6">
    <name type="scientific">Flagellimonas oceani</name>
    <dbReference type="NCBI Taxonomy" id="2698672"/>
    <lineage>
        <taxon>Bacteria</taxon>
        <taxon>Pseudomonadati</taxon>
        <taxon>Bacteroidota</taxon>
        <taxon>Flavobacteriia</taxon>
        <taxon>Flavobacteriales</taxon>
        <taxon>Flavobacteriaceae</taxon>
        <taxon>Flagellimonas</taxon>
    </lineage>
</organism>
<dbReference type="Proteomes" id="UP000502928">
    <property type="component" value="Chromosome"/>
</dbReference>
<evidence type="ECO:0000256" key="1">
    <source>
        <dbReference type="ARBA" id="ARBA00009986"/>
    </source>
</evidence>
<dbReference type="GO" id="GO:0004777">
    <property type="term" value="F:succinate-semialdehyde dehydrogenase (NAD+) activity"/>
    <property type="evidence" value="ECO:0007669"/>
    <property type="project" value="TreeGrafter"/>
</dbReference>
<dbReference type="Gene3D" id="3.40.309.10">
    <property type="entry name" value="Aldehyde Dehydrogenase, Chain A, domain 2"/>
    <property type="match status" value="1"/>
</dbReference>
<accession>A0A6G7J954</accession>
<dbReference type="Pfam" id="PF00171">
    <property type="entry name" value="Aldedh"/>
    <property type="match status" value="1"/>
</dbReference>
<name>A0A6G7J954_9FLAO</name>
<feature type="domain" description="Aldehyde dehydrogenase" evidence="4">
    <location>
        <begin position="6"/>
        <end position="452"/>
    </location>
</feature>
<keyword evidence="6" id="KW-1185">Reference proteome</keyword>
<evidence type="ECO:0000313" key="6">
    <source>
        <dbReference type="Proteomes" id="UP000502928"/>
    </source>
</evidence>
<dbReference type="PANTHER" id="PTHR43217:SF1">
    <property type="entry name" value="SUCCINATE SEMIALDEHYDE DEHYDROGENASE [NAD(P)+] SAD"/>
    <property type="match status" value="1"/>
</dbReference>
<dbReference type="InterPro" id="IPR016160">
    <property type="entry name" value="Ald_DH_CS_CYS"/>
</dbReference>
<dbReference type="SUPFAM" id="SSF53720">
    <property type="entry name" value="ALDH-like"/>
    <property type="match status" value="1"/>
</dbReference>
<dbReference type="EMBL" id="CP049616">
    <property type="protein sequence ID" value="QII47074.1"/>
    <property type="molecule type" value="Genomic_DNA"/>
</dbReference>
<dbReference type="InterPro" id="IPR044148">
    <property type="entry name" value="ALDH_GabD1-like"/>
</dbReference>
<dbReference type="InterPro" id="IPR015590">
    <property type="entry name" value="Aldehyde_DH_dom"/>
</dbReference>
<evidence type="ECO:0000259" key="4">
    <source>
        <dbReference type="Pfam" id="PF00171"/>
    </source>
</evidence>
<dbReference type="Gene3D" id="3.40.605.10">
    <property type="entry name" value="Aldehyde Dehydrogenase, Chain A, domain 1"/>
    <property type="match status" value="1"/>
</dbReference>
<dbReference type="InterPro" id="IPR016161">
    <property type="entry name" value="Ald_DH/histidinol_DH"/>
</dbReference>
<dbReference type="InterPro" id="IPR016162">
    <property type="entry name" value="Ald_DH_N"/>
</dbReference>
<dbReference type="PROSITE" id="PS00070">
    <property type="entry name" value="ALDEHYDE_DEHYDR_CYS"/>
    <property type="match status" value="1"/>
</dbReference>
<comment type="similarity">
    <text evidence="1">Belongs to the aldehyde dehydrogenase family.</text>
</comment>
<gene>
    <name evidence="5" type="ORF">GVT53_04210</name>
</gene>
<sequence length="455" mass="49595">MSNAITINPATGENINEYERIAISKAKEKIALARKAYTSWKQTSFTERSQHMHALADHFEENKEAYARLATTEMGKTIVQARKEIEKCAWVCRFYADNVERFLGKETVDTEAKKSYVTFQSMGVILAVMPWNFPFYQVIRFAAPALMAGNTGVLKHASNVQGCAFALEDAFIKAGFPEGVFTNLNINAKDVKGVIEDKSIVAVTLTGSDPAGRSVATVAGANLKKTVLELGGSDAYIVLDDVDLEEATDLAVLGRLQNNGQTCIAAKRFIVLDAIYDAFLKMFTTKMANAKMGDPMDESTYYGPMARVDLRDEIHEQVTKTIAQGGRLLLGGKIPEGKGAYYPATILADVHPGMEAFDNELFGPVAAVIRVKDEHEAIALANTSQFGLGSGVLTSDRERGERVALELEAGSSFVNKLVASDPRLPFGGIKNSGYGRELSSYGIREFVNVKSVWVA</sequence>
<dbReference type="AlphaFoldDB" id="A0A6G7J954"/>
<protein>
    <submittedName>
        <fullName evidence="5">NAD-dependent succinate-semialdehyde dehydrogenase</fullName>
    </submittedName>
</protein>
<dbReference type="CDD" id="cd07100">
    <property type="entry name" value="ALDH_SSADH1_GabD1"/>
    <property type="match status" value="1"/>
</dbReference>
<dbReference type="InterPro" id="IPR047110">
    <property type="entry name" value="GABD/Sad-like"/>
</dbReference>
<reference evidence="5 6" key="1">
    <citation type="submission" date="2020-02" db="EMBL/GenBank/DDBJ databases">
        <title>Complete genome of Muricauda sp. 501str8.</title>
        <authorList>
            <person name="Dong B."/>
            <person name="Zhu S."/>
            <person name="Yang J."/>
            <person name="Chen J."/>
        </authorList>
    </citation>
    <scope>NUCLEOTIDE SEQUENCE [LARGE SCALE GENOMIC DNA]</scope>
    <source>
        <strain evidence="5 6">501str8</strain>
    </source>
</reference>
<dbReference type="PANTHER" id="PTHR43217">
    <property type="entry name" value="SUCCINATE SEMIALDEHYDE DEHYDROGENASE [NAD(P)+] SAD"/>
    <property type="match status" value="1"/>
</dbReference>